<name>Q7UNI6_RHOBA</name>
<dbReference type="EnsemblBacteria" id="CAD75433">
    <property type="protein sequence ID" value="CAD75433"/>
    <property type="gene ID" value="RB7563"/>
</dbReference>
<dbReference type="STRING" id="243090.RB7563"/>
<dbReference type="AlphaFoldDB" id="Q7UNI6"/>
<dbReference type="KEGG" id="rba:RB7563"/>
<reference evidence="1 2" key="1">
    <citation type="journal article" date="2003" name="Proc. Natl. Acad. Sci. U.S.A.">
        <title>Complete genome sequence of the marine planctomycete Pirellula sp. strain 1.</title>
        <authorList>
            <person name="Gloeckner F.O."/>
            <person name="Kube M."/>
            <person name="Bauer M."/>
            <person name="Teeling H."/>
            <person name="Lombardot T."/>
            <person name="Ludwig W."/>
            <person name="Gade D."/>
            <person name="Beck A."/>
            <person name="Borzym K."/>
            <person name="Heitmann K."/>
            <person name="Rabus R."/>
            <person name="Schlesner H."/>
            <person name="Amann R."/>
            <person name="Reinhardt R."/>
        </authorList>
    </citation>
    <scope>NUCLEOTIDE SEQUENCE [LARGE SCALE GENOMIC DNA]</scope>
    <source>
        <strain evidence="2">DSM 10527 / NCIMB 13988 / SH1</strain>
    </source>
</reference>
<proteinExistence type="predicted"/>
<dbReference type="EMBL" id="BX294146">
    <property type="protein sequence ID" value="CAD75433.1"/>
    <property type="molecule type" value="Genomic_DNA"/>
</dbReference>
<organism evidence="1 2">
    <name type="scientific">Rhodopirellula baltica (strain DSM 10527 / NCIMB 13988 / SH1)</name>
    <dbReference type="NCBI Taxonomy" id="243090"/>
    <lineage>
        <taxon>Bacteria</taxon>
        <taxon>Pseudomonadati</taxon>
        <taxon>Planctomycetota</taxon>
        <taxon>Planctomycetia</taxon>
        <taxon>Pirellulales</taxon>
        <taxon>Pirellulaceae</taxon>
        <taxon>Rhodopirellula</taxon>
    </lineage>
</organism>
<dbReference type="HOGENOM" id="CLU_2993705_0_0_0"/>
<evidence type="ECO:0000313" key="1">
    <source>
        <dbReference type="EMBL" id="CAD75433.1"/>
    </source>
</evidence>
<sequence>MVRVVCRSTEDLWVEDWRLGEMSGCFAVRWRCLASRLSAEGMMSRPAKPAMSLVHLS</sequence>
<protein>
    <submittedName>
        <fullName evidence="1">Uncharacterized protein</fullName>
    </submittedName>
</protein>
<dbReference type="Proteomes" id="UP000001025">
    <property type="component" value="Chromosome"/>
</dbReference>
<evidence type="ECO:0000313" key="2">
    <source>
        <dbReference type="Proteomes" id="UP000001025"/>
    </source>
</evidence>
<gene>
    <name evidence="1" type="ordered locus">RB7563</name>
</gene>
<dbReference type="InParanoid" id="Q7UNI6"/>
<keyword evidence="2" id="KW-1185">Reference proteome</keyword>
<accession>Q7UNI6</accession>